<keyword evidence="1" id="KW-0812">Transmembrane</keyword>
<dbReference type="STRING" id="1210086.GCA_001613105_03306"/>
<dbReference type="Proteomes" id="UP000254869">
    <property type="component" value="Unassembled WGS sequence"/>
</dbReference>
<feature type="transmembrane region" description="Helical" evidence="1">
    <location>
        <begin position="134"/>
        <end position="152"/>
    </location>
</feature>
<proteinExistence type="predicted"/>
<feature type="transmembrane region" description="Helical" evidence="1">
    <location>
        <begin position="35"/>
        <end position="57"/>
    </location>
</feature>
<feature type="transmembrane region" description="Helical" evidence="1">
    <location>
        <begin position="100"/>
        <end position="122"/>
    </location>
</feature>
<dbReference type="EMBL" id="QQBC01000007">
    <property type="protein sequence ID" value="RDI64992.1"/>
    <property type="molecule type" value="Genomic_DNA"/>
</dbReference>
<evidence type="ECO:0008006" key="4">
    <source>
        <dbReference type="Google" id="ProtNLM"/>
    </source>
</evidence>
<reference evidence="2 3" key="1">
    <citation type="submission" date="2018-07" db="EMBL/GenBank/DDBJ databases">
        <title>Genomic Encyclopedia of Type Strains, Phase IV (KMG-IV): sequencing the most valuable type-strain genomes for metagenomic binning, comparative biology and taxonomic classification.</title>
        <authorList>
            <person name="Goeker M."/>
        </authorList>
    </citation>
    <scope>NUCLEOTIDE SEQUENCE [LARGE SCALE GENOMIC DNA]</scope>
    <source>
        <strain evidence="2 3">DSM 44290</strain>
    </source>
</reference>
<feature type="transmembrane region" description="Helical" evidence="1">
    <location>
        <begin position="285"/>
        <end position="307"/>
    </location>
</feature>
<organism evidence="2 3">
    <name type="scientific">Nocardia pseudobrasiliensis</name>
    <dbReference type="NCBI Taxonomy" id="45979"/>
    <lineage>
        <taxon>Bacteria</taxon>
        <taxon>Bacillati</taxon>
        <taxon>Actinomycetota</taxon>
        <taxon>Actinomycetes</taxon>
        <taxon>Mycobacteriales</taxon>
        <taxon>Nocardiaceae</taxon>
        <taxon>Nocardia</taxon>
    </lineage>
</organism>
<accession>A0A370I2M6</accession>
<sequence>MSAGTAVVECVRTCEEPSERSDWNPFTRIVFRFSFLYFGLFFLTIPQPTNVFLGWLLEYLPPNAIEWQIHVLDTPLRAVGSTMFGVDISYQGSHSGDQRIFWVQLFCLMIIAAVGTLIWSIVSRRGEHRRWAGWLLMFIRWCVAGQMLWFGLGKLIPAQMPEPALATLLEPYGNLTPMSVLWNQVGGSPTYQMLLGAAEVLGGIMLFIPRTALPGAMLSLIAMAQVFVLDVNFDVPVKILSGHLMLAALVLLAPEAHRLVSMLVLNRTTPPSTAPYPFHTRRSRLVGGAVQILLGIWVGVYAAHISWAQLQQEGPDRVKPPLYGIWNVQEFIRDDQAVPPLLTDRSRWQRVVFDVPEIMEFQRMDGSFGPARAQVDTAARRLELKTATEAAPFRPTPRPMPEVSGSFSYDQPAADRLRLAGELDGHHVEITFTRLDPDTLPQRSHPFSWVMDYANF</sequence>
<evidence type="ECO:0000313" key="3">
    <source>
        <dbReference type="Proteomes" id="UP000254869"/>
    </source>
</evidence>
<keyword evidence="3" id="KW-1185">Reference proteome</keyword>
<comment type="caution">
    <text evidence="2">The sequence shown here is derived from an EMBL/GenBank/DDBJ whole genome shotgun (WGS) entry which is preliminary data.</text>
</comment>
<evidence type="ECO:0000256" key="1">
    <source>
        <dbReference type="SAM" id="Phobius"/>
    </source>
</evidence>
<keyword evidence="1" id="KW-0472">Membrane</keyword>
<protein>
    <recommendedName>
        <fullName evidence="4">DoxX family protein</fullName>
    </recommendedName>
</protein>
<keyword evidence="1" id="KW-1133">Transmembrane helix</keyword>
<dbReference type="AlphaFoldDB" id="A0A370I2M6"/>
<evidence type="ECO:0000313" key="2">
    <source>
        <dbReference type="EMBL" id="RDI64992.1"/>
    </source>
</evidence>
<name>A0A370I2M6_9NOCA</name>
<gene>
    <name evidence="2" type="ORF">DFR76_107370</name>
</gene>